<organism evidence="2 3">
    <name type="scientific">Nelumbo nucifera</name>
    <name type="common">Sacred lotus</name>
    <dbReference type="NCBI Taxonomy" id="4432"/>
    <lineage>
        <taxon>Eukaryota</taxon>
        <taxon>Viridiplantae</taxon>
        <taxon>Streptophyta</taxon>
        <taxon>Embryophyta</taxon>
        <taxon>Tracheophyta</taxon>
        <taxon>Spermatophyta</taxon>
        <taxon>Magnoliopsida</taxon>
        <taxon>Proteales</taxon>
        <taxon>Nelumbonaceae</taxon>
        <taxon>Nelumbo</taxon>
    </lineage>
</organism>
<evidence type="ECO:0000313" key="3">
    <source>
        <dbReference type="Proteomes" id="UP000607653"/>
    </source>
</evidence>
<dbReference type="Proteomes" id="UP000607653">
    <property type="component" value="Unassembled WGS sequence"/>
</dbReference>
<feature type="region of interest" description="Disordered" evidence="1">
    <location>
        <begin position="1"/>
        <end position="24"/>
    </location>
</feature>
<evidence type="ECO:0000313" key="2">
    <source>
        <dbReference type="EMBL" id="DAD34761.1"/>
    </source>
</evidence>
<evidence type="ECO:0000256" key="1">
    <source>
        <dbReference type="SAM" id="MobiDB-lite"/>
    </source>
</evidence>
<proteinExistence type="predicted"/>
<dbReference type="AlphaFoldDB" id="A0A822YT75"/>
<sequence>MYGKSLQQEGADGHLPSSRAGTLKFQSDGGLNISPFMSCHDDFQDPSVHPRRGLAATQDGMLTLLDCFIKAKSLKPLQNVSLMIPHNLIRSQFSPQTHSFLSSPQHARQPDVLQNLKDGLLA</sequence>
<name>A0A822YT75_NELNU</name>
<comment type="caution">
    <text evidence="2">The sequence shown here is derived from an EMBL/GenBank/DDBJ whole genome shotgun (WGS) entry which is preliminary data.</text>
</comment>
<keyword evidence="3" id="KW-1185">Reference proteome</keyword>
<reference evidence="2 3" key="1">
    <citation type="journal article" date="2020" name="Mol. Biol. Evol.">
        <title>Distinct Expression and Methylation Patterns for Genes with Different Fates following a Single Whole-Genome Duplication in Flowering Plants.</title>
        <authorList>
            <person name="Shi T."/>
            <person name="Rahmani R.S."/>
            <person name="Gugger P.F."/>
            <person name="Wang M."/>
            <person name="Li H."/>
            <person name="Zhang Y."/>
            <person name="Li Z."/>
            <person name="Wang Q."/>
            <person name="Van de Peer Y."/>
            <person name="Marchal K."/>
            <person name="Chen J."/>
        </authorList>
    </citation>
    <scope>NUCLEOTIDE SEQUENCE [LARGE SCALE GENOMIC DNA]</scope>
    <source>
        <tissue evidence="2">Leaf</tissue>
    </source>
</reference>
<accession>A0A822YT75</accession>
<gene>
    <name evidence="2" type="ORF">HUJ06_005401</name>
</gene>
<protein>
    <submittedName>
        <fullName evidence="2">Uncharacterized protein</fullName>
    </submittedName>
</protein>
<dbReference type="EMBL" id="DUZY01000004">
    <property type="protein sequence ID" value="DAD34761.1"/>
    <property type="molecule type" value="Genomic_DNA"/>
</dbReference>